<dbReference type="FunFam" id="3.30.430.20:FF:000017">
    <property type="entry name" value="Cysteine-rich receptor-like protein kinase 2"/>
    <property type="match status" value="2"/>
</dbReference>
<evidence type="ECO:0000256" key="12">
    <source>
        <dbReference type="SAM" id="Phobius"/>
    </source>
</evidence>
<dbReference type="InterPro" id="IPR002902">
    <property type="entry name" value="GNK2"/>
</dbReference>
<feature type="binding site" evidence="10">
    <location>
        <position position="356"/>
    </location>
    <ligand>
        <name>ATP</name>
        <dbReference type="ChEBI" id="CHEBI:30616"/>
    </ligand>
</feature>
<dbReference type="Proteomes" id="UP000501690">
    <property type="component" value="Linkage Group LG1"/>
</dbReference>
<dbReference type="FunFam" id="3.30.200.20:FF:000177">
    <property type="entry name" value="Cysteine-rich receptor-like protein kinase 2"/>
    <property type="match status" value="2"/>
</dbReference>
<keyword evidence="8 16" id="KW-0675">Receptor</keyword>
<dbReference type="InterPro" id="IPR052059">
    <property type="entry name" value="CR_Ser/Thr_kinase"/>
</dbReference>
<dbReference type="Gene3D" id="3.30.430.20">
    <property type="entry name" value="Gnk2 domain, C-X8-C-X2-C motif"/>
    <property type="match status" value="4"/>
</dbReference>
<proteinExistence type="predicted"/>
<dbReference type="EMBL" id="CP039345">
    <property type="protein sequence ID" value="QCD77966.1"/>
    <property type="molecule type" value="Genomic_DNA"/>
</dbReference>
<feature type="transmembrane region" description="Helical" evidence="12">
    <location>
        <begin position="267"/>
        <end position="292"/>
    </location>
</feature>
<feature type="domain" description="Gnk2-homologous" evidence="15">
    <location>
        <begin position="141"/>
        <end position="244"/>
    </location>
</feature>
<feature type="compositionally biased region" description="Low complexity" evidence="11">
    <location>
        <begin position="1249"/>
        <end position="1269"/>
    </location>
</feature>
<dbReference type="PROSITE" id="PS50011">
    <property type="entry name" value="PROTEIN_KINASE_DOM"/>
    <property type="match status" value="2"/>
</dbReference>
<keyword evidence="12" id="KW-0472">Membrane</keyword>
<feature type="domain" description="Gnk2-homologous" evidence="15">
    <location>
        <begin position="31"/>
        <end position="135"/>
    </location>
</feature>
<dbReference type="FunFam" id="1.10.510.10:FF:000336">
    <property type="entry name" value="Cysteine-rich receptor-like protein kinase 2"/>
    <property type="match status" value="2"/>
</dbReference>
<name>A0A4D6KJ61_VIGUN</name>
<evidence type="ECO:0000259" key="15">
    <source>
        <dbReference type="PROSITE" id="PS51473"/>
    </source>
</evidence>
<dbReference type="InterPro" id="IPR038408">
    <property type="entry name" value="GNK2_sf"/>
</dbReference>
<feature type="domain" description="Protein kinase" evidence="14">
    <location>
        <begin position="949"/>
        <end position="1237"/>
    </location>
</feature>
<sequence length="1269" mass="139312">MVVQVHLSTLLPLTVFILLWSLEGAIGDPQILLLNKGCSQYNATDLSTFNQNLNATLDDLRVQVTNQSKHFATAQEARGQDPVYAMFQCRNYLSTTDCAACFAAAAAQIRNCSAGANGARVIYDGCFLRYESAGFLDQTTLPGNSMICGNQTAVGATDFNTTAQQVLKDLQIATPKITGFFAATKTQVAGAAIYAIAQCAETVSESGCLDCLSVGYNNIHVCLPNTEGRAFDAGCFMRYSETAFFSDNQTIDITPFLQQGSSSKKGAIIGGVVGGVALIVILLALVALLRWYKKPKKVRRGNILGATDLKGPVSFRYKDLKAATKNFSDENKLGEGGFGDVYKGTLKNGKIVAVKKLILGPSGKVDDQFESEVKLISNVHHRNLVRLLGCCSKGQERILVYEYMANKSLDRFLFGEGNDPLSWKQRYDIILGTAKGLAYLHEDFHVCIIHRDIKTSNILLDDEMQPRIADFGLARLLPEDQSHLSTRFAGTLGYTAPEYAIHGQLSEKADAYSFGVVLLEIVSGQKNSELRADANGEFLLQRAWKLYEENMHLELVDKKLDPAEYEAEEVKKVIEIALLCIQASAGARPTMSEVVASLKSKNSLGQTRPSMPVFVESNLRTRAADTSTSTGRISLCGKKMAEVKVVGLTLLWLWSWWSLEGVEGDPQTFLLKWDCSGFMVTNLSNFNKNLNATFADLRAHLTNQTNYFATAQATTGTDPVYAMFQCRNYLSHTDCATCFAAAVTKIRNCSAGSNGARVIYDGCFLRYESSDFFDQIFSRSSMLCGNQSADGSTDFSAVGEQLLIDLRTATPKIRGYFAATKTKMAIGSIYAFAQCAETLSQDTCLDCLSDEQTSVQGCLPSTDGRAFDPGCFMRYSETPFFADNQTVDITPFLKQGNVLGASELKGATKFKYSELKAATRNFSDILGATELRGPVNYKYNDLKAATKNFSVENKLGEGGFGAVYKGTLKNGKVVAVKKLVLGKSSKMEDDFEGEVKLISNVHHRNLVRLLGCCSKGQERILVYEYMANSSLDKFLFGNRKGSLNWKQRYDIILGTARGLAYLHEEFHVSIIHRDIKTSNILLDDDLQPKIADFGLARLLPEDRSHLSTRFAGTLGYTAPEYAIHGQLSEKADTYSYGIVVLEIVSGQKSTEAKGDDDGHEYLLQRTWKLYERGMHLELLDKAIDPNDYDADDVKKIIEIALLCTQASAATRPTMSEVVVLLKSKSLVENLRPTMPVFVETNMKIRESKSSSTSGSSSNATASISVLSAR</sequence>
<reference evidence="16 17" key="1">
    <citation type="submission" date="2019-04" db="EMBL/GenBank/DDBJ databases">
        <title>An improved genome assembly and genetic linkage map for asparagus bean, Vigna unguiculata ssp. sesquipedialis.</title>
        <authorList>
            <person name="Xia Q."/>
            <person name="Zhang R."/>
            <person name="Dong Y."/>
        </authorList>
    </citation>
    <scope>NUCLEOTIDE SEQUENCE [LARGE SCALE GENOMIC DNA]</scope>
    <source>
        <tissue evidence="16">Leaf</tissue>
    </source>
</reference>
<evidence type="ECO:0000256" key="2">
    <source>
        <dbReference type="ARBA" id="ARBA00022679"/>
    </source>
</evidence>
<keyword evidence="1" id="KW-0723">Serine/threonine-protein kinase</keyword>
<evidence type="ECO:0000256" key="9">
    <source>
        <dbReference type="ARBA" id="ARBA00023180"/>
    </source>
</evidence>
<evidence type="ECO:0000256" key="5">
    <source>
        <dbReference type="ARBA" id="ARBA00022741"/>
    </source>
</evidence>
<accession>A0A4D6KJ61</accession>
<evidence type="ECO:0000256" key="3">
    <source>
        <dbReference type="ARBA" id="ARBA00022729"/>
    </source>
</evidence>
<evidence type="ECO:0000256" key="1">
    <source>
        <dbReference type="ARBA" id="ARBA00022527"/>
    </source>
</evidence>
<keyword evidence="12" id="KW-1133">Transmembrane helix</keyword>
<dbReference type="InterPro" id="IPR011009">
    <property type="entry name" value="Kinase-like_dom_sf"/>
</dbReference>
<evidence type="ECO:0000256" key="7">
    <source>
        <dbReference type="ARBA" id="ARBA00022840"/>
    </source>
</evidence>
<evidence type="ECO:0000256" key="6">
    <source>
        <dbReference type="ARBA" id="ARBA00022777"/>
    </source>
</evidence>
<feature type="chain" id="PRO_5020036649" evidence="13">
    <location>
        <begin position="28"/>
        <end position="1269"/>
    </location>
</feature>
<feature type="signal peptide" evidence="13">
    <location>
        <begin position="1"/>
        <end position="27"/>
    </location>
</feature>
<keyword evidence="6 16" id="KW-0418">Kinase</keyword>
<keyword evidence="12" id="KW-0812">Transmembrane</keyword>
<dbReference type="SMART" id="SM00220">
    <property type="entry name" value="S_TKc"/>
    <property type="match status" value="2"/>
</dbReference>
<dbReference type="PANTHER" id="PTHR47973">
    <property type="entry name" value="CYSTEINE-RICH RECEPTOR-LIKE PROTEIN KINASE 3"/>
    <property type="match status" value="1"/>
</dbReference>
<keyword evidence="17" id="KW-1185">Reference proteome</keyword>
<evidence type="ECO:0000256" key="4">
    <source>
        <dbReference type="ARBA" id="ARBA00022737"/>
    </source>
</evidence>
<dbReference type="AlphaFoldDB" id="A0A4D6KJ61"/>
<dbReference type="InterPro" id="IPR000719">
    <property type="entry name" value="Prot_kinase_dom"/>
</dbReference>
<dbReference type="InterPro" id="IPR008271">
    <property type="entry name" value="Ser/Thr_kinase_AS"/>
</dbReference>
<keyword evidence="2" id="KW-0808">Transferase</keyword>
<protein>
    <submittedName>
        <fullName evidence="16">Somatic embryogenesis receptor kinase 4</fullName>
    </submittedName>
</protein>
<dbReference type="CDD" id="cd14066">
    <property type="entry name" value="STKc_IRAK"/>
    <property type="match status" value="2"/>
</dbReference>
<dbReference type="Pfam" id="PF00069">
    <property type="entry name" value="Pkinase"/>
    <property type="match status" value="2"/>
</dbReference>
<dbReference type="Gene3D" id="3.30.200.20">
    <property type="entry name" value="Phosphorylase Kinase, domain 1"/>
    <property type="match status" value="2"/>
</dbReference>
<dbReference type="Pfam" id="PF01657">
    <property type="entry name" value="Stress-antifung"/>
    <property type="match status" value="4"/>
</dbReference>
<dbReference type="InterPro" id="IPR017441">
    <property type="entry name" value="Protein_kinase_ATP_BS"/>
</dbReference>
<evidence type="ECO:0000256" key="8">
    <source>
        <dbReference type="ARBA" id="ARBA00023170"/>
    </source>
</evidence>
<evidence type="ECO:0000256" key="11">
    <source>
        <dbReference type="SAM" id="MobiDB-lite"/>
    </source>
</evidence>
<dbReference type="PROSITE" id="PS00107">
    <property type="entry name" value="PROTEIN_KINASE_ATP"/>
    <property type="match status" value="2"/>
</dbReference>
<evidence type="ECO:0000313" key="17">
    <source>
        <dbReference type="Proteomes" id="UP000501690"/>
    </source>
</evidence>
<dbReference type="PROSITE" id="PS00108">
    <property type="entry name" value="PROTEIN_KINASE_ST"/>
    <property type="match status" value="2"/>
</dbReference>
<keyword evidence="3 13" id="KW-0732">Signal</keyword>
<keyword evidence="9" id="KW-0325">Glycoprotein</keyword>
<dbReference type="GO" id="GO:0004674">
    <property type="term" value="F:protein serine/threonine kinase activity"/>
    <property type="evidence" value="ECO:0007669"/>
    <property type="project" value="UniProtKB-KW"/>
</dbReference>
<evidence type="ECO:0000259" key="14">
    <source>
        <dbReference type="PROSITE" id="PS50011"/>
    </source>
</evidence>
<evidence type="ECO:0000313" key="16">
    <source>
        <dbReference type="EMBL" id="QCD77966.1"/>
    </source>
</evidence>
<dbReference type="CDD" id="cd23509">
    <property type="entry name" value="Gnk2-like"/>
    <property type="match status" value="4"/>
</dbReference>
<dbReference type="Gene3D" id="1.10.510.10">
    <property type="entry name" value="Transferase(Phosphotransferase) domain 1"/>
    <property type="match status" value="2"/>
</dbReference>
<feature type="domain" description="Gnk2-homologous" evidence="15">
    <location>
        <begin position="668"/>
        <end position="772"/>
    </location>
</feature>
<dbReference type="PROSITE" id="PS51473">
    <property type="entry name" value="GNK2"/>
    <property type="match status" value="4"/>
</dbReference>
<feature type="region of interest" description="Disordered" evidence="11">
    <location>
        <begin position="1247"/>
        <end position="1269"/>
    </location>
</feature>
<evidence type="ECO:0000256" key="13">
    <source>
        <dbReference type="SAM" id="SignalP"/>
    </source>
</evidence>
<dbReference type="GO" id="GO:0005524">
    <property type="term" value="F:ATP binding"/>
    <property type="evidence" value="ECO:0007669"/>
    <property type="project" value="UniProtKB-UniRule"/>
</dbReference>
<feature type="domain" description="Gnk2-homologous" evidence="15">
    <location>
        <begin position="777"/>
        <end position="880"/>
    </location>
</feature>
<feature type="domain" description="Protein kinase" evidence="14">
    <location>
        <begin position="327"/>
        <end position="614"/>
    </location>
</feature>
<evidence type="ECO:0000256" key="10">
    <source>
        <dbReference type="PROSITE-ProRule" id="PRU10141"/>
    </source>
</evidence>
<gene>
    <name evidence="16" type="ORF">DEO72_LG1g1594</name>
</gene>
<organism evidence="16 17">
    <name type="scientific">Vigna unguiculata</name>
    <name type="common">Cowpea</name>
    <dbReference type="NCBI Taxonomy" id="3917"/>
    <lineage>
        <taxon>Eukaryota</taxon>
        <taxon>Viridiplantae</taxon>
        <taxon>Streptophyta</taxon>
        <taxon>Embryophyta</taxon>
        <taxon>Tracheophyta</taxon>
        <taxon>Spermatophyta</taxon>
        <taxon>Magnoliopsida</taxon>
        <taxon>eudicotyledons</taxon>
        <taxon>Gunneridae</taxon>
        <taxon>Pentapetalae</taxon>
        <taxon>rosids</taxon>
        <taxon>fabids</taxon>
        <taxon>Fabales</taxon>
        <taxon>Fabaceae</taxon>
        <taxon>Papilionoideae</taxon>
        <taxon>50 kb inversion clade</taxon>
        <taxon>NPAAA clade</taxon>
        <taxon>indigoferoid/millettioid clade</taxon>
        <taxon>Phaseoleae</taxon>
        <taxon>Vigna</taxon>
    </lineage>
</organism>
<keyword evidence="4" id="KW-0677">Repeat</keyword>
<keyword evidence="5 10" id="KW-0547">Nucleotide-binding</keyword>
<dbReference type="SUPFAM" id="SSF56112">
    <property type="entry name" value="Protein kinase-like (PK-like)"/>
    <property type="match status" value="2"/>
</dbReference>
<keyword evidence="7 10" id="KW-0067">ATP-binding</keyword>
<dbReference type="FunFam" id="3.30.430.20:FF:000014">
    <property type="entry name" value="Cysteine-rich receptor-like protein kinase 2"/>
    <property type="match status" value="2"/>
</dbReference>
<feature type="binding site" evidence="10">
    <location>
        <position position="978"/>
    </location>
    <ligand>
        <name>ATP</name>
        <dbReference type="ChEBI" id="CHEBI:30616"/>
    </ligand>
</feature>